<keyword evidence="6" id="KW-1185">Reference proteome</keyword>
<dbReference type="InterPro" id="IPR010502">
    <property type="entry name" value="Carb-bd_dom_fam9"/>
</dbReference>
<organism evidence="5 6">
    <name type="scientific">Intrasporangium calvum</name>
    <dbReference type="NCBI Taxonomy" id="53358"/>
    <lineage>
        <taxon>Bacteria</taxon>
        <taxon>Bacillati</taxon>
        <taxon>Actinomycetota</taxon>
        <taxon>Actinomycetes</taxon>
        <taxon>Micrococcales</taxon>
        <taxon>Intrasporangiaceae</taxon>
        <taxon>Intrasporangium</taxon>
    </lineage>
</organism>
<feature type="domain" description="CHAT" evidence="4">
    <location>
        <begin position="75"/>
        <end position="346"/>
    </location>
</feature>
<dbReference type="RefSeq" id="WP_272463222.1">
    <property type="nucleotide sequence ID" value="NZ_JAPFQL010000078.1"/>
</dbReference>
<protein>
    <submittedName>
        <fullName evidence="5">CHAT domain-containing protein</fullName>
    </submittedName>
</protein>
<feature type="transmembrane region" description="Helical" evidence="2">
    <location>
        <begin position="483"/>
        <end position="503"/>
    </location>
</feature>
<dbReference type="Pfam" id="PF12770">
    <property type="entry name" value="CHAT"/>
    <property type="match status" value="1"/>
</dbReference>
<evidence type="ECO:0000313" key="6">
    <source>
        <dbReference type="Proteomes" id="UP001150259"/>
    </source>
</evidence>
<dbReference type="Pfam" id="PF06452">
    <property type="entry name" value="CBM9_1"/>
    <property type="match status" value="1"/>
</dbReference>
<evidence type="ECO:0000259" key="4">
    <source>
        <dbReference type="Pfam" id="PF12770"/>
    </source>
</evidence>
<keyword evidence="2" id="KW-1133">Transmembrane helix</keyword>
<evidence type="ECO:0000313" key="5">
    <source>
        <dbReference type="EMBL" id="MDC5698656.1"/>
    </source>
</evidence>
<feature type="domain" description="Carbohydrate-binding" evidence="3">
    <location>
        <begin position="553"/>
        <end position="723"/>
    </location>
</feature>
<sequence length="757" mass="79719">MERDYLDFEVSIESTPTGQVARVAASPAGGGSAAFALPFSAVELAQFMTAVGPPRVASRRLVPAETRVMDVKDHGRRLGDALFAGEVGRLFRESLSSAKQQGAGLRVRLSLQGAPDLEPVPWEYLYDSELGRFLTLSSHTPIVRSVEALDVPAPVQVTAPLRVLVMISSPSDLPELAVAHEEKLLRATTADLVKSGRLELVVLTRATLSELQRALIDTFHVFHFIGHGGFDQGAGEGVLVLEREDGTSHRVDASRLGTLLHDANGMQLVVLNACEGARTSGRDAFSGVAQAIVRQGLPAVVAMQTEISDRAALVFSHEFYYFLTRGLPIDAAICEVRKAMATSDEAAEWGTAVLVRSGLDQPFDVSALRSTAEPAPEGRLESLYAAAQSSLASATPQTAVPILEQIASERPDYADVTLLLDAVKAPPELQELPPPAGPARSGPTPRPQTPPAPPPPSGPTAPPQGPPRVTLMPERRTGSGWKWLAAALALLLVGVIAFIVWAASLAEDPTPLGPSAGPSAGPDAVTVACGPVADIPRAEAELLVACAPTPPIIDGRFDEWAGVTGVGIDAVIFPRSGANPHGVHGTARLLWNRDALYVQADVVDPVIIEVDESQPDQYWRGDSISFEIGPDARELGPGAGVRNGRDRHVIIGVAPGGAARGAINTAAGGDFPPGGAVPEIEAALARTPDGYLIEARVPWAVLGVDPPTRGAVLAGQVNISDARLDPWNHLAMISSNPDRIVQRRPGAWQPIILGDVS</sequence>
<evidence type="ECO:0000256" key="2">
    <source>
        <dbReference type="SAM" id="Phobius"/>
    </source>
</evidence>
<dbReference type="InterPro" id="IPR024983">
    <property type="entry name" value="CHAT_dom"/>
</dbReference>
<dbReference type="EMBL" id="JAPFQL010000078">
    <property type="protein sequence ID" value="MDC5698656.1"/>
    <property type="molecule type" value="Genomic_DNA"/>
</dbReference>
<dbReference type="SUPFAM" id="SSF49344">
    <property type="entry name" value="CBD9-like"/>
    <property type="match status" value="1"/>
</dbReference>
<comment type="caution">
    <text evidence="5">The sequence shown here is derived from an EMBL/GenBank/DDBJ whole genome shotgun (WGS) entry which is preliminary data.</text>
</comment>
<dbReference type="Proteomes" id="UP001150259">
    <property type="component" value="Unassembled WGS sequence"/>
</dbReference>
<feature type="region of interest" description="Disordered" evidence="1">
    <location>
        <begin position="426"/>
        <end position="474"/>
    </location>
</feature>
<evidence type="ECO:0000259" key="3">
    <source>
        <dbReference type="Pfam" id="PF06452"/>
    </source>
</evidence>
<evidence type="ECO:0000256" key="1">
    <source>
        <dbReference type="SAM" id="MobiDB-lite"/>
    </source>
</evidence>
<reference evidence="5 6" key="1">
    <citation type="submission" date="2022-11" db="EMBL/GenBank/DDBJ databases">
        <title>Anaerobic phenanthrene biodegradation by a DNRA strain PheN6.</title>
        <authorList>
            <person name="Zhang Z."/>
        </authorList>
    </citation>
    <scope>NUCLEOTIDE SEQUENCE [LARGE SCALE GENOMIC DNA]</scope>
    <source>
        <strain evidence="5 6">PheN6</strain>
    </source>
</reference>
<dbReference type="Gene3D" id="2.60.40.1190">
    <property type="match status" value="1"/>
</dbReference>
<gene>
    <name evidence="5" type="ORF">OO014_15480</name>
</gene>
<keyword evidence="2" id="KW-0812">Transmembrane</keyword>
<proteinExistence type="predicted"/>
<feature type="compositionally biased region" description="Pro residues" evidence="1">
    <location>
        <begin position="444"/>
        <end position="466"/>
    </location>
</feature>
<keyword evidence="2" id="KW-0472">Membrane</keyword>
<accession>A0ABT5GLV8</accession>
<name>A0ABT5GLV8_9MICO</name>